<dbReference type="PANTHER" id="PTHR37694:SF1">
    <property type="entry name" value="SLR8022 PROTEIN"/>
    <property type="match status" value="1"/>
</dbReference>
<proteinExistence type="predicted"/>
<organism evidence="1">
    <name type="scientific">hydrothermal vent metagenome</name>
    <dbReference type="NCBI Taxonomy" id="652676"/>
    <lineage>
        <taxon>unclassified sequences</taxon>
        <taxon>metagenomes</taxon>
        <taxon>ecological metagenomes</taxon>
    </lineage>
</organism>
<dbReference type="InterPro" id="IPR014710">
    <property type="entry name" value="RmlC-like_jellyroll"/>
</dbReference>
<dbReference type="Gene3D" id="2.60.120.10">
    <property type="entry name" value="Jelly Rolls"/>
    <property type="match status" value="1"/>
</dbReference>
<dbReference type="PANTHER" id="PTHR37694">
    <property type="entry name" value="SLR8022 PROTEIN"/>
    <property type="match status" value="1"/>
</dbReference>
<dbReference type="InterPro" id="IPR011051">
    <property type="entry name" value="RmlC_Cupin_sf"/>
</dbReference>
<evidence type="ECO:0000313" key="1">
    <source>
        <dbReference type="EMBL" id="VAV93498.1"/>
    </source>
</evidence>
<evidence type="ECO:0008006" key="2">
    <source>
        <dbReference type="Google" id="ProtNLM"/>
    </source>
</evidence>
<dbReference type="AlphaFoldDB" id="A0A3B0RZ16"/>
<accession>A0A3B0RZ16</accession>
<protein>
    <recommendedName>
        <fullName evidence="2">AraC-type arabinose-binding/dimerisation domain-containing protein</fullName>
    </recommendedName>
</protein>
<reference evidence="1" key="1">
    <citation type="submission" date="2018-06" db="EMBL/GenBank/DDBJ databases">
        <authorList>
            <person name="Zhirakovskaya E."/>
        </authorList>
    </citation>
    <scope>NUCLEOTIDE SEQUENCE</scope>
</reference>
<dbReference type="SUPFAM" id="SSF51182">
    <property type="entry name" value="RmlC-like cupins"/>
    <property type="match status" value="1"/>
</dbReference>
<dbReference type="CDD" id="cd02230">
    <property type="entry name" value="cupin_HP0902-like"/>
    <property type="match status" value="1"/>
</dbReference>
<dbReference type="EMBL" id="UOEI01000104">
    <property type="protein sequence ID" value="VAV93498.1"/>
    <property type="molecule type" value="Genomic_DNA"/>
</dbReference>
<sequence>MTDTPATKLLADLAAALEIPEDGTLSKVLYSDDQIRVVGFAFDEGQELTEHTATVPVIVQVVSGRFQFSATEGEWEIGPASWIHMVADEPHSVRALEPSRLLLTLLRSS</sequence>
<gene>
    <name evidence="1" type="ORF">MNBD_ACTINO01-132</name>
</gene>
<name>A0A3B0RZ16_9ZZZZ</name>